<dbReference type="Proteomes" id="UP000765802">
    <property type="component" value="Unassembled WGS sequence"/>
</dbReference>
<protein>
    <recommendedName>
        <fullName evidence="3">Transposase</fullName>
    </recommendedName>
</protein>
<name>A0ABR7MD16_9BACT</name>
<accession>A0ABR7MD16</accession>
<dbReference type="InterPro" id="IPR036388">
    <property type="entry name" value="WH-like_DNA-bd_sf"/>
</dbReference>
<dbReference type="Pfam" id="PF01527">
    <property type="entry name" value="HTH_Tnp_1"/>
    <property type="match status" value="1"/>
</dbReference>
<comment type="caution">
    <text evidence="1">The sequence shown here is derived from an EMBL/GenBank/DDBJ whole genome shotgun (WGS) entry which is preliminary data.</text>
</comment>
<dbReference type="SUPFAM" id="SSF48295">
    <property type="entry name" value="TrpR-like"/>
    <property type="match status" value="1"/>
</dbReference>
<keyword evidence="2" id="KW-1185">Reference proteome</keyword>
<organism evidence="1 2">
    <name type="scientific">Flavihumibacter stibioxidans</name>
    <dbReference type="NCBI Taxonomy" id="1834163"/>
    <lineage>
        <taxon>Bacteria</taxon>
        <taxon>Pseudomonadati</taxon>
        <taxon>Bacteroidota</taxon>
        <taxon>Chitinophagia</taxon>
        <taxon>Chitinophagales</taxon>
        <taxon>Chitinophagaceae</taxon>
        <taxon>Flavihumibacter</taxon>
    </lineage>
</organism>
<dbReference type="InterPro" id="IPR002514">
    <property type="entry name" value="Transposase_8"/>
</dbReference>
<dbReference type="RefSeq" id="WP_187257963.1">
    <property type="nucleotide sequence ID" value="NZ_JBHULF010000020.1"/>
</dbReference>
<reference evidence="1 2" key="1">
    <citation type="submission" date="2016-07" db="EMBL/GenBank/DDBJ databases">
        <title>Genome analysis of Flavihumibacter stibioxidans YS-17.</title>
        <authorList>
            <person name="Shi K."/>
            <person name="Han Y."/>
            <person name="Wang G."/>
        </authorList>
    </citation>
    <scope>NUCLEOTIDE SEQUENCE [LARGE SCALE GENOMIC DNA]</scope>
    <source>
        <strain evidence="1 2">YS-17</strain>
    </source>
</reference>
<evidence type="ECO:0000313" key="2">
    <source>
        <dbReference type="Proteomes" id="UP000765802"/>
    </source>
</evidence>
<dbReference type="InterPro" id="IPR010921">
    <property type="entry name" value="Trp_repressor/repl_initiator"/>
</dbReference>
<evidence type="ECO:0000313" key="1">
    <source>
        <dbReference type="EMBL" id="MBC6492655.1"/>
    </source>
</evidence>
<dbReference type="Gene3D" id="1.10.10.10">
    <property type="entry name" value="Winged helix-like DNA-binding domain superfamily/Winged helix DNA-binding domain"/>
    <property type="match status" value="1"/>
</dbReference>
<proteinExistence type="predicted"/>
<evidence type="ECO:0008006" key="3">
    <source>
        <dbReference type="Google" id="ProtNLM"/>
    </source>
</evidence>
<gene>
    <name evidence="1" type="ORF">BC349_16455</name>
</gene>
<sequence length="97" mass="11503">MKKTRRNWSTEEKLQVLQEADQIGLTETFRKYNLSAALYHRWKRDFNEQGVAGIQGKYHTVDPELRALQAENERLKRIVANQALELEFKTELLKKSR</sequence>
<dbReference type="EMBL" id="MBUA01000028">
    <property type="protein sequence ID" value="MBC6492655.1"/>
    <property type="molecule type" value="Genomic_DNA"/>
</dbReference>